<proteinExistence type="predicted"/>
<accession>A0A934J5J4</accession>
<keyword evidence="2" id="KW-1185">Reference proteome</keyword>
<protein>
    <submittedName>
        <fullName evidence="1">Uncharacterized protein</fullName>
    </submittedName>
</protein>
<gene>
    <name evidence="1" type="ORF">JFN88_12585</name>
</gene>
<dbReference type="AlphaFoldDB" id="A0A934J5J4"/>
<dbReference type="Proteomes" id="UP000640274">
    <property type="component" value="Unassembled WGS sequence"/>
</dbReference>
<reference evidence="1" key="1">
    <citation type="submission" date="2020-12" db="EMBL/GenBank/DDBJ databases">
        <authorList>
            <person name="Huq M.A."/>
        </authorList>
    </citation>
    <scope>NUCLEOTIDE SEQUENCE</scope>
    <source>
        <strain evidence="1">MAHUQ-46</strain>
    </source>
</reference>
<comment type="caution">
    <text evidence="1">The sequence shown here is derived from an EMBL/GenBank/DDBJ whole genome shotgun (WGS) entry which is preliminary data.</text>
</comment>
<dbReference type="EMBL" id="JAELUP010000065">
    <property type="protein sequence ID" value="MBJ6362104.1"/>
    <property type="molecule type" value="Genomic_DNA"/>
</dbReference>
<evidence type="ECO:0000313" key="2">
    <source>
        <dbReference type="Proteomes" id="UP000640274"/>
    </source>
</evidence>
<evidence type="ECO:0000313" key="1">
    <source>
        <dbReference type="EMBL" id="MBJ6362104.1"/>
    </source>
</evidence>
<name>A0A934J5J4_9BACL</name>
<dbReference type="RefSeq" id="WP_199019647.1">
    <property type="nucleotide sequence ID" value="NZ_JAELUP010000065.1"/>
</dbReference>
<sequence>MPQYQVKKGYVLHEGAMHGRGSLFYADESEVSHLLAKGKIDLFSPVAPDSFEFKAADEDVVELPDLEEFAKLAADKQKSLLKELEIDPASNAEERVLQYTDYYTNADSTDEL</sequence>
<organism evidence="1 2">
    <name type="scientific">Paenibacillus roseus</name>
    <dbReference type="NCBI Taxonomy" id="2798579"/>
    <lineage>
        <taxon>Bacteria</taxon>
        <taxon>Bacillati</taxon>
        <taxon>Bacillota</taxon>
        <taxon>Bacilli</taxon>
        <taxon>Bacillales</taxon>
        <taxon>Paenibacillaceae</taxon>
        <taxon>Paenibacillus</taxon>
    </lineage>
</organism>